<gene>
    <name evidence="11" type="ORF">BVC80_949g33</name>
</gene>
<evidence type="ECO:0000313" key="12">
    <source>
        <dbReference type="Proteomes" id="UP000195402"/>
    </source>
</evidence>
<dbReference type="PANTHER" id="PTHR46077:SF1">
    <property type="entry name" value="TOP1 BINDING ARGININE_SERINE RICH PROTEIN, E3 UBIQUITIN LIGASE"/>
    <property type="match status" value="1"/>
</dbReference>
<evidence type="ECO:0000256" key="9">
    <source>
        <dbReference type="PROSITE-ProRule" id="PRU00175"/>
    </source>
</evidence>
<dbReference type="PROSITE" id="PS00518">
    <property type="entry name" value="ZF_RING_1"/>
    <property type="match status" value="1"/>
</dbReference>
<sequence length="332" mass="39509">MLKLCKDKSKLLRLSERISGEKGDRLIMARISSSKSRVSSSANKNKEEMPVSVRIASAIRDKSCPICLRCIDHYNHKVAVLTVCMHAYCIDCIRKWSELKRNCPLCKTEFDSWFFKTRFSNGKFKEERLRKLDERKRVDFGDYRSERGLVSTQRTLDRSRVELFNSNRRSRPLPWRRSFGQRQRYEDEVVRERVLGWRASIYNQRLQAIPLLSRNCKEQITLGNYYIKEIKQRRVEPWIRRELQAILGDLDLTVIVHLATSLYISSLEEKREDPSNRLPAEDKLVEPLRPFLHDRTEMFWHELRCFGESSLTMEVYDCVVDYRKWDKMQNGE</sequence>
<comment type="caution">
    <text evidence="11">The sequence shown here is derived from an EMBL/GenBank/DDBJ whole genome shotgun (WGS) entry which is preliminary data.</text>
</comment>
<dbReference type="PROSITE" id="PS50089">
    <property type="entry name" value="ZF_RING_2"/>
    <property type="match status" value="1"/>
</dbReference>
<evidence type="ECO:0000256" key="4">
    <source>
        <dbReference type="ARBA" id="ARBA00022723"/>
    </source>
</evidence>
<dbReference type="GO" id="GO:0061630">
    <property type="term" value="F:ubiquitin protein ligase activity"/>
    <property type="evidence" value="ECO:0007669"/>
    <property type="project" value="UniProtKB-EC"/>
</dbReference>
<accession>A0A200QX23</accession>
<protein>
    <recommendedName>
        <fullName evidence="2">RING-type E3 ubiquitin transferase</fullName>
        <ecNumber evidence="2">2.3.2.27</ecNumber>
    </recommendedName>
</protein>
<keyword evidence="12" id="KW-1185">Reference proteome</keyword>
<dbReference type="InterPro" id="IPR001841">
    <property type="entry name" value="Znf_RING"/>
</dbReference>
<organism evidence="11 12">
    <name type="scientific">Macleaya cordata</name>
    <name type="common">Five-seeded plume-poppy</name>
    <name type="synonym">Bocconia cordata</name>
    <dbReference type="NCBI Taxonomy" id="56857"/>
    <lineage>
        <taxon>Eukaryota</taxon>
        <taxon>Viridiplantae</taxon>
        <taxon>Streptophyta</taxon>
        <taxon>Embryophyta</taxon>
        <taxon>Tracheophyta</taxon>
        <taxon>Spermatophyta</taxon>
        <taxon>Magnoliopsida</taxon>
        <taxon>Ranunculales</taxon>
        <taxon>Papaveraceae</taxon>
        <taxon>Papaveroideae</taxon>
        <taxon>Macleaya</taxon>
    </lineage>
</organism>
<evidence type="ECO:0000256" key="3">
    <source>
        <dbReference type="ARBA" id="ARBA00022679"/>
    </source>
</evidence>
<dbReference type="OMA" id="SMQTYDT"/>
<evidence type="ECO:0000256" key="7">
    <source>
        <dbReference type="ARBA" id="ARBA00023015"/>
    </source>
</evidence>
<evidence type="ECO:0000256" key="1">
    <source>
        <dbReference type="ARBA" id="ARBA00000900"/>
    </source>
</evidence>
<evidence type="ECO:0000256" key="2">
    <source>
        <dbReference type="ARBA" id="ARBA00012483"/>
    </source>
</evidence>
<evidence type="ECO:0000256" key="6">
    <source>
        <dbReference type="ARBA" id="ARBA00022833"/>
    </source>
</evidence>
<dbReference type="AlphaFoldDB" id="A0A200QX23"/>
<comment type="catalytic activity">
    <reaction evidence="1">
        <text>S-ubiquitinyl-[E2 ubiquitin-conjugating enzyme]-L-cysteine + [acceptor protein]-L-lysine = [E2 ubiquitin-conjugating enzyme]-L-cysteine + N(6)-ubiquitinyl-[acceptor protein]-L-lysine.</text>
        <dbReference type="EC" id="2.3.2.27"/>
    </reaction>
</comment>
<dbReference type="OrthoDB" id="5600418at2759"/>
<evidence type="ECO:0000256" key="5">
    <source>
        <dbReference type="ARBA" id="ARBA00022771"/>
    </source>
</evidence>
<dbReference type="SUPFAM" id="SSF57850">
    <property type="entry name" value="RING/U-box"/>
    <property type="match status" value="1"/>
</dbReference>
<dbReference type="EMBL" id="MVGT01000924">
    <property type="protein sequence ID" value="OVA15026.1"/>
    <property type="molecule type" value="Genomic_DNA"/>
</dbReference>
<dbReference type="InterPro" id="IPR013083">
    <property type="entry name" value="Znf_RING/FYVE/PHD"/>
</dbReference>
<proteinExistence type="predicted"/>
<dbReference type="GO" id="GO:0006513">
    <property type="term" value="P:protein monoubiquitination"/>
    <property type="evidence" value="ECO:0007669"/>
    <property type="project" value="TreeGrafter"/>
</dbReference>
<dbReference type="EC" id="2.3.2.27" evidence="2"/>
<dbReference type="PANTHER" id="PTHR46077">
    <property type="entry name" value="E3 UBIQUITIN-PROTEIN LIGASE TOPORS"/>
    <property type="match status" value="1"/>
</dbReference>
<dbReference type="InterPro" id="IPR058746">
    <property type="entry name" value="Znf_RING-type_Topors"/>
</dbReference>
<evidence type="ECO:0000256" key="8">
    <source>
        <dbReference type="ARBA" id="ARBA00023163"/>
    </source>
</evidence>
<dbReference type="GO" id="GO:0008270">
    <property type="term" value="F:zinc ion binding"/>
    <property type="evidence" value="ECO:0007669"/>
    <property type="project" value="UniProtKB-KW"/>
</dbReference>
<reference evidence="11 12" key="1">
    <citation type="journal article" date="2017" name="Mol. Plant">
        <title>The Genome of Medicinal Plant Macleaya cordata Provides New Insights into Benzylisoquinoline Alkaloids Metabolism.</title>
        <authorList>
            <person name="Liu X."/>
            <person name="Liu Y."/>
            <person name="Huang P."/>
            <person name="Ma Y."/>
            <person name="Qing Z."/>
            <person name="Tang Q."/>
            <person name="Cao H."/>
            <person name="Cheng P."/>
            <person name="Zheng Y."/>
            <person name="Yuan Z."/>
            <person name="Zhou Y."/>
            <person name="Liu J."/>
            <person name="Tang Z."/>
            <person name="Zhuo Y."/>
            <person name="Zhang Y."/>
            <person name="Yu L."/>
            <person name="Huang J."/>
            <person name="Yang P."/>
            <person name="Peng Q."/>
            <person name="Zhang J."/>
            <person name="Jiang W."/>
            <person name="Zhang Z."/>
            <person name="Lin K."/>
            <person name="Ro D.K."/>
            <person name="Chen X."/>
            <person name="Xiong X."/>
            <person name="Shang Y."/>
            <person name="Huang S."/>
            <person name="Zeng J."/>
        </authorList>
    </citation>
    <scope>NUCLEOTIDE SEQUENCE [LARGE SCALE GENOMIC DNA]</scope>
    <source>
        <strain evidence="12">cv. BLH2017</strain>
        <tissue evidence="11">Root</tissue>
    </source>
</reference>
<dbReference type="SMART" id="SM00184">
    <property type="entry name" value="RING"/>
    <property type="match status" value="1"/>
</dbReference>
<dbReference type="InterPro" id="IPR017907">
    <property type="entry name" value="Znf_RING_CS"/>
</dbReference>
<keyword evidence="6" id="KW-0862">Zinc</keyword>
<keyword evidence="5 9" id="KW-0863">Zinc-finger</keyword>
<dbReference type="Gene3D" id="3.30.40.10">
    <property type="entry name" value="Zinc/RING finger domain, C3HC4 (zinc finger)"/>
    <property type="match status" value="1"/>
</dbReference>
<dbReference type="STRING" id="56857.A0A200QX23"/>
<keyword evidence="8" id="KW-0804">Transcription</keyword>
<name>A0A200QX23_MACCD</name>
<keyword evidence="3" id="KW-0808">Transferase</keyword>
<dbReference type="FunCoup" id="A0A200QX23">
    <property type="interactions" value="52"/>
</dbReference>
<dbReference type="Pfam" id="PF13639">
    <property type="entry name" value="zf-RING_2"/>
    <property type="match status" value="1"/>
</dbReference>
<feature type="domain" description="RING-type" evidence="10">
    <location>
        <begin position="64"/>
        <end position="107"/>
    </location>
</feature>
<keyword evidence="7" id="KW-0805">Transcription regulation</keyword>
<dbReference type="GO" id="GO:0000209">
    <property type="term" value="P:protein polyubiquitination"/>
    <property type="evidence" value="ECO:0007669"/>
    <property type="project" value="TreeGrafter"/>
</dbReference>
<dbReference type="Proteomes" id="UP000195402">
    <property type="component" value="Unassembled WGS sequence"/>
</dbReference>
<keyword evidence="4" id="KW-0479">Metal-binding</keyword>
<dbReference type="InParanoid" id="A0A200QX23"/>
<dbReference type="CDD" id="cd16574">
    <property type="entry name" value="RING-HC_Topors"/>
    <property type="match status" value="1"/>
</dbReference>
<evidence type="ECO:0000313" key="11">
    <source>
        <dbReference type="EMBL" id="OVA15026.1"/>
    </source>
</evidence>
<evidence type="ECO:0000259" key="10">
    <source>
        <dbReference type="PROSITE" id="PS50089"/>
    </source>
</evidence>